<keyword evidence="4" id="KW-1185">Reference proteome</keyword>
<comment type="caution">
    <text evidence="3">The sequence shown here is derived from an EMBL/GenBank/DDBJ whole genome shotgun (WGS) entry which is preliminary data.</text>
</comment>
<accession>A0A508TFM2</accession>
<evidence type="ECO:0000313" key="3">
    <source>
        <dbReference type="EMBL" id="VIO73290.1"/>
    </source>
</evidence>
<feature type="domain" description="Solute-binding protein family 3/N-terminal" evidence="2">
    <location>
        <begin position="6"/>
        <end position="211"/>
    </location>
</feature>
<organism evidence="3 4">
    <name type="scientific">Bradyrhizobium ivorense</name>
    <dbReference type="NCBI Taxonomy" id="2511166"/>
    <lineage>
        <taxon>Bacteria</taxon>
        <taxon>Pseudomonadati</taxon>
        <taxon>Pseudomonadota</taxon>
        <taxon>Alphaproteobacteria</taxon>
        <taxon>Hyphomicrobiales</taxon>
        <taxon>Nitrobacteraceae</taxon>
        <taxon>Bradyrhizobium</taxon>
    </lineage>
</organism>
<dbReference type="SUPFAM" id="SSF53850">
    <property type="entry name" value="Periplasmic binding protein-like II"/>
    <property type="match status" value="1"/>
</dbReference>
<evidence type="ECO:0000313" key="4">
    <source>
        <dbReference type="Proteomes" id="UP000328092"/>
    </source>
</evidence>
<dbReference type="InterPro" id="IPR001638">
    <property type="entry name" value="Solute-binding_3/MltF_N"/>
</dbReference>
<evidence type="ECO:0000256" key="1">
    <source>
        <dbReference type="ARBA" id="ARBA00022729"/>
    </source>
</evidence>
<protein>
    <submittedName>
        <fullName evidence="3">Membrane-bound lytic murein transglycosylase F</fullName>
    </submittedName>
</protein>
<dbReference type="AlphaFoldDB" id="A0A508TFM2"/>
<reference evidence="3" key="1">
    <citation type="submission" date="2019-02" db="EMBL/GenBank/DDBJ databases">
        <authorList>
            <person name="Pothier F.J."/>
        </authorList>
    </citation>
    <scope>NUCLEOTIDE SEQUENCE</scope>
    <source>
        <strain evidence="3">CI-1B</strain>
    </source>
</reference>
<dbReference type="Proteomes" id="UP000328092">
    <property type="component" value="Unassembled WGS sequence"/>
</dbReference>
<sequence>MDEEPGVVRNNNQGGGRDIDVWTAIANDTGVRVTYVYVKNPSALLAALDEGKVDVAGWTSTTSEKYLRTTTILPTAEALVVPKTDVRPYRNLDDIRNLRFATLKDTAYANYLKNSGIVSIREFNNLPDVLSAVTSGEADAAMFSGIIAGYMEKQDKLSGLQVVRSYQPALSRPVVAAFPKGASESYEKVEAALKKLHANGTMETIKAKYGL</sequence>
<dbReference type="Pfam" id="PF00497">
    <property type="entry name" value="SBP_bac_3"/>
    <property type="match status" value="1"/>
</dbReference>
<dbReference type="Gene3D" id="3.40.190.10">
    <property type="entry name" value="Periplasmic binding protein-like II"/>
    <property type="match status" value="2"/>
</dbReference>
<evidence type="ECO:0000259" key="2">
    <source>
        <dbReference type="SMART" id="SM00062"/>
    </source>
</evidence>
<dbReference type="EMBL" id="CAADFC020000016">
    <property type="protein sequence ID" value="VIO73290.1"/>
    <property type="molecule type" value="Genomic_DNA"/>
</dbReference>
<name>A0A508TFM2_9BRAD</name>
<dbReference type="PANTHER" id="PTHR35936">
    <property type="entry name" value="MEMBRANE-BOUND LYTIC MUREIN TRANSGLYCOSYLASE F"/>
    <property type="match status" value="1"/>
</dbReference>
<dbReference type="PANTHER" id="PTHR35936:SF17">
    <property type="entry name" value="ARGININE-BINDING EXTRACELLULAR PROTEIN ARTP"/>
    <property type="match status" value="1"/>
</dbReference>
<keyword evidence="1" id="KW-0732">Signal</keyword>
<dbReference type="SMART" id="SM00062">
    <property type="entry name" value="PBPb"/>
    <property type="match status" value="1"/>
</dbReference>
<gene>
    <name evidence="3" type="primary">mltF_1</name>
    <name evidence="3" type="ORF">CI1B_48950</name>
</gene>
<proteinExistence type="predicted"/>